<feature type="transmembrane region" description="Helical" evidence="13">
    <location>
        <begin position="356"/>
        <end position="379"/>
    </location>
</feature>
<keyword evidence="4 13" id="KW-1003">Cell membrane</keyword>
<feature type="transmembrane region" description="Helical" evidence="13">
    <location>
        <begin position="53"/>
        <end position="74"/>
    </location>
</feature>
<evidence type="ECO:0000256" key="13">
    <source>
        <dbReference type="PIRNR" id="PIRNR006446"/>
    </source>
</evidence>
<feature type="transmembrane region" description="Helical" evidence="13">
    <location>
        <begin position="220"/>
        <end position="238"/>
    </location>
</feature>
<evidence type="ECO:0000256" key="8">
    <source>
        <dbReference type="ARBA" id="ARBA00022723"/>
    </source>
</evidence>
<sequence>MDVEILARIQFAFTIAFHYIYPPLSIGIGLIMVIMESLYIKTGKKEYEILTRFWIKIFALTFGIGVATGIIMEFEFGTNWAVYSRYVGDIFGSALAAEGLFAFGLESAFLGVLLFGWHRVKPWVHLVSTIGVFLGSMFSAVWIVVANSWQQTPAGYHIVGEGLAARAEVTDFWEMVFNPSSMDRLVHTWQGALLAGAFLVLSVHAYYLRKGRYVEISKKAFKIALVVATVFSLGQLVSGHSSADGVAVNQPAKLAALEGHFEKNAPADLYLFGWVDKEKQEVTGLGIPGGLSFLVHQDFDAPIVGLNNFPEEDRPSQINAVFQFYHIMIAIGMTLIGLTLFASYMWWRKKLFETKWLLWIFSYAVILPQIANQVGWFAAEMGRQPWVVYGHLRTGDAFSQEVSANQIMFSLIMFTVIYAILFALFIYMVNKKIKHGPYNELNEPVNFQSF</sequence>
<comment type="caution">
    <text evidence="14">The sequence shown here is derived from an EMBL/GenBank/DDBJ whole genome shotgun (WGS) entry which is preliminary data.</text>
</comment>
<dbReference type="GO" id="GO:0016682">
    <property type="term" value="F:oxidoreductase activity, acting on diphenols and related substances as donors, oxygen as acceptor"/>
    <property type="evidence" value="ECO:0007669"/>
    <property type="project" value="TreeGrafter"/>
</dbReference>
<keyword evidence="7 13" id="KW-0812">Transmembrane</keyword>
<keyword evidence="6 13" id="KW-0349">Heme</keyword>
<feature type="transmembrane region" description="Helical" evidence="13">
    <location>
        <begin position="189"/>
        <end position="208"/>
    </location>
</feature>
<dbReference type="STRING" id="249352.SAMN05444395_10877"/>
<name>A0A167UL70_9FLAO</name>
<dbReference type="AlphaFoldDB" id="A0A167UL70"/>
<keyword evidence="12 13" id="KW-0472">Membrane</keyword>
<dbReference type="PANTHER" id="PTHR30365:SF0">
    <property type="entry name" value="CYTOCHROME BD-I UBIQUINOL OXIDASE SUBUNIT 1"/>
    <property type="match status" value="1"/>
</dbReference>
<evidence type="ECO:0000256" key="3">
    <source>
        <dbReference type="ARBA" id="ARBA00022448"/>
    </source>
</evidence>
<dbReference type="GO" id="GO:0070069">
    <property type="term" value="C:cytochrome complex"/>
    <property type="evidence" value="ECO:0007669"/>
    <property type="project" value="UniProtKB-UniRule"/>
</dbReference>
<evidence type="ECO:0000256" key="7">
    <source>
        <dbReference type="ARBA" id="ARBA00022692"/>
    </source>
</evidence>
<dbReference type="GO" id="GO:0019646">
    <property type="term" value="P:aerobic electron transport chain"/>
    <property type="evidence" value="ECO:0007669"/>
    <property type="project" value="InterPro"/>
</dbReference>
<evidence type="ECO:0000256" key="9">
    <source>
        <dbReference type="ARBA" id="ARBA00022982"/>
    </source>
</evidence>
<keyword evidence="3 13" id="KW-0813">Transport</keyword>
<dbReference type="GO" id="GO:0005886">
    <property type="term" value="C:plasma membrane"/>
    <property type="evidence" value="ECO:0007669"/>
    <property type="project" value="UniProtKB-SubCell"/>
</dbReference>
<keyword evidence="15" id="KW-1185">Reference proteome</keyword>
<evidence type="ECO:0000256" key="10">
    <source>
        <dbReference type="ARBA" id="ARBA00022989"/>
    </source>
</evidence>
<feature type="transmembrane region" description="Helical" evidence="13">
    <location>
        <begin position="123"/>
        <end position="145"/>
    </location>
</feature>
<proteinExistence type="inferred from homology"/>
<keyword evidence="9 13" id="KW-0249">Electron transport</keyword>
<keyword evidence="10 13" id="KW-1133">Transmembrane helix</keyword>
<evidence type="ECO:0000256" key="12">
    <source>
        <dbReference type="ARBA" id="ARBA00023136"/>
    </source>
</evidence>
<feature type="transmembrane region" description="Helical" evidence="13">
    <location>
        <begin position="20"/>
        <end position="41"/>
    </location>
</feature>
<evidence type="ECO:0000256" key="2">
    <source>
        <dbReference type="ARBA" id="ARBA00009819"/>
    </source>
</evidence>
<evidence type="ECO:0000256" key="5">
    <source>
        <dbReference type="ARBA" id="ARBA00022519"/>
    </source>
</evidence>
<gene>
    <name evidence="14" type="ORF">FBFR_14345</name>
</gene>
<evidence type="ECO:0000313" key="15">
    <source>
        <dbReference type="Proteomes" id="UP000077164"/>
    </source>
</evidence>
<feature type="transmembrane region" description="Helical" evidence="13">
    <location>
        <begin position="94"/>
        <end position="116"/>
    </location>
</feature>
<comment type="subcellular location">
    <subcellularLocation>
        <location evidence="1">Cell inner membrane</location>
        <topology evidence="1">Multi-pass membrane protein</topology>
    </subcellularLocation>
</comment>
<dbReference type="PANTHER" id="PTHR30365">
    <property type="entry name" value="CYTOCHROME D UBIQUINOL OXIDASE"/>
    <property type="match status" value="1"/>
</dbReference>
<dbReference type="RefSeq" id="WP_066082534.1">
    <property type="nucleotide sequence ID" value="NZ_FRDK01000008.1"/>
</dbReference>
<keyword evidence="8 13" id="KW-0479">Metal-binding</keyword>
<feature type="transmembrane region" description="Helical" evidence="13">
    <location>
        <begin position="324"/>
        <end position="344"/>
    </location>
</feature>
<dbReference type="OrthoDB" id="9807042at2"/>
<feature type="transmembrane region" description="Helical" evidence="13">
    <location>
        <begin position="407"/>
        <end position="429"/>
    </location>
</feature>
<keyword evidence="5" id="KW-0997">Cell inner membrane</keyword>
<dbReference type="InterPro" id="IPR002585">
    <property type="entry name" value="Cyt-d_ubiquinol_oxidase_su_1"/>
</dbReference>
<evidence type="ECO:0000256" key="6">
    <source>
        <dbReference type="ARBA" id="ARBA00022617"/>
    </source>
</evidence>
<protein>
    <submittedName>
        <fullName evidence="14">Cytochrome D ubiquinol oxidase subunit I</fullName>
    </submittedName>
</protein>
<evidence type="ECO:0000256" key="11">
    <source>
        <dbReference type="ARBA" id="ARBA00023004"/>
    </source>
</evidence>
<comment type="similarity">
    <text evidence="2 13">Belongs to the cytochrome ubiquinol oxidase subunit 1 family.</text>
</comment>
<evidence type="ECO:0000256" key="1">
    <source>
        <dbReference type="ARBA" id="ARBA00004429"/>
    </source>
</evidence>
<dbReference type="EMBL" id="LVJE01000044">
    <property type="protein sequence ID" value="OAB25681.1"/>
    <property type="molecule type" value="Genomic_DNA"/>
</dbReference>
<accession>A0A167UL70</accession>
<organism evidence="14 15">
    <name type="scientific">Flavobacterium fryxellicola</name>
    <dbReference type="NCBI Taxonomy" id="249352"/>
    <lineage>
        <taxon>Bacteria</taxon>
        <taxon>Pseudomonadati</taxon>
        <taxon>Bacteroidota</taxon>
        <taxon>Flavobacteriia</taxon>
        <taxon>Flavobacteriales</taxon>
        <taxon>Flavobacteriaceae</taxon>
        <taxon>Flavobacterium</taxon>
    </lineage>
</organism>
<dbReference type="GO" id="GO:0020037">
    <property type="term" value="F:heme binding"/>
    <property type="evidence" value="ECO:0007669"/>
    <property type="project" value="TreeGrafter"/>
</dbReference>
<dbReference type="PIRSF" id="PIRSF006446">
    <property type="entry name" value="Cyt_quinol_oxidase_1"/>
    <property type="match status" value="1"/>
</dbReference>
<keyword evidence="11 13" id="KW-0408">Iron</keyword>
<dbReference type="Proteomes" id="UP000077164">
    <property type="component" value="Unassembled WGS sequence"/>
</dbReference>
<evidence type="ECO:0000256" key="4">
    <source>
        <dbReference type="ARBA" id="ARBA00022475"/>
    </source>
</evidence>
<evidence type="ECO:0000313" key="14">
    <source>
        <dbReference type="EMBL" id="OAB25681.1"/>
    </source>
</evidence>
<reference evidence="14 15" key="1">
    <citation type="submission" date="2016-03" db="EMBL/GenBank/DDBJ databases">
        <title>Draft genome sequence of Flavobacterium fryxellicola DSM 16209.</title>
        <authorList>
            <person name="Shin S.-K."/>
            <person name="Yi H."/>
        </authorList>
    </citation>
    <scope>NUCLEOTIDE SEQUENCE [LARGE SCALE GENOMIC DNA]</scope>
    <source>
        <strain evidence="14 15">DSM 16209</strain>
    </source>
</reference>
<dbReference type="GO" id="GO:0046872">
    <property type="term" value="F:metal ion binding"/>
    <property type="evidence" value="ECO:0007669"/>
    <property type="project" value="UniProtKB-UniRule"/>
</dbReference>
<dbReference type="Pfam" id="PF01654">
    <property type="entry name" value="Cyt_bd_oxida_I"/>
    <property type="match status" value="1"/>
</dbReference>
<dbReference type="GO" id="GO:0009055">
    <property type="term" value="F:electron transfer activity"/>
    <property type="evidence" value="ECO:0007669"/>
    <property type="project" value="UniProtKB-UniRule"/>
</dbReference>